<reference evidence="1 2" key="1">
    <citation type="submission" date="2019-02" db="EMBL/GenBank/DDBJ databases">
        <authorList>
            <person name="Feng G."/>
        </authorList>
    </citation>
    <scope>NUCLEOTIDE SEQUENCE [LARGE SCALE GENOMIC DNA]</scope>
    <source>
        <strain evidence="1 2">CCTCC AB 2011146</strain>
    </source>
</reference>
<dbReference type="AlphaFoldDB" id="A0A8G1ZFH2"/>
<organism evidence="1 2">
    <name type="scientific">Sphingobium cupriresistens</name>
    <dbReference type="NCBI Taxonomy" id="1132417"/>
    <lineage>
        <taxon>Bacteria</taxon>
        <taxon>Pseudomonadati</taxon>
        <taxon>Pseudomonadota</taxon>
        <taxon>Alphaproteobacteria</taxon>
        <taxon>Sphingomonadales</taxon>
        <taxon>Sphingomonadaceae</taxon>
        <taxon>Sphingobium</taxon>
    </lineage>
</organism>
<sequence>MDRLYRTLGALAGLLALSACLVTPGAFESSLDIRADRSFAFAYKGEILASDMGKSGLAGGGPSTDDTQDDAEAAPTLMQIAARDEDFSDAVADGADKGDEAQMLAIAAALTKEKGFRSARYMGNRKFEIDYAMTGKLTHAFLFPFNIDAQIILPFVAVELRGDDRVRVKAPGFANGFDKSQGPAGMGNGAGDEAAKALNGRFTLTTDADIVSQNQEEGAQTTPQGKRIIWTISPLTSDAPAATLRVKP</sequence>
<accession>A0A8G1ZFH2</accession>
<dbReference type="EMBL" id="SEOO01000035">
    <property type="protein sequence ID" value="RYM08242.1"/>
    <property type="molecule type" value="Genomic_DNA"/>
</dbReference>
<dbReference type="Proteomes" id="UP000291572">
    <property type="component" value="Unassembled WGS sequence"/>
</dbReference>
<name>A0A8G1ZFH2_9SPHN</name>
<comment type="caution">
    <text evidence="1">The sequence shown here is derived from an EMBL/GenBank/DDBJ whole genome shotgun (WGS) entry which is preliminary data.</text>
</comment>
<gene>
    <name evidence="1" type="ORF">EWH12_17315</name>
</gene>
<dbReference type="OrthoDB" id="7390084at2"/>
<evidence type="ECO:0000313" key="1">
    <source>
        <dbReference type="EMBL" id="RYM08242.1"/>
    </source>
</evidence>
<evidence type="ECO:0000313" key="2">
    <source>
        <dbReference type="Proteomes" id="UP000291572"/>
    </source>
</evidence>
<dbReference type="RefSeq" id="WP_129927341.1">
    <property type="nucleotide sequence ID" value="NZ_CBDAEM010000011.1"/>
</dbReference>
<proteinExistence type="predicted"/>
<protein>
    <submittedName>
        <fullName evidence="1">Uncharacterized protein</fullName>
    </submittedName>
</protein>
<dbReference type="PROSITE" id="PS51257">
    <property type="entry name" value="PROKAR_LIPOPROTEIN"/>
    <property type="match status" value="1"/>
</dbReference>